<keyword evidence="4" id="KW-1185">Reference proteome</keyword>
<organism evidence="4 5">
    <name type="scientific">Prunus mume</name>
    <name type="common">Japanese apricot</name>
    <name type="synonym">Armeniaca mume</name>
    <dbReference type="NCBI Taxonomy" id="102107"/>
    <lineage>
        <taxon>Eukaryota</taxon>
        <taxon>Viridiplantae</taxon>
        <taxon>Streptophyta</taxon>
        <taxon>Embryophyta</taxon>
        <taxon>Tracheophyta</taxon>
        <taxon>Spermatophyta</taxon>
        <taxon>Magnoliopsida</taxon>
        <taxon>eudicotyledons</taxon>
        <taxon>Gunneridae</taxon>
        <taxon>Pentapetalae</taxon>
        <taxon>rosids</taxon>
        <taxon>fabids</taxon>
        <taxon>Rosales</taxon>
        <taxon>Rosaceae</taxon>
        <taxon>Amygdaloideae</taxon>
        <taxon>Amygdaleae</taxon>
        <taxon>Prunus</taxon>
    </lineage>
</organism>
<dbReference type="PANTHER" id="PTHR37610">
    <property type="entry name" value="CCHC-TYPE DOMAIN-CONTAINING PROTEIN"/>
    <property type="match status" value="1"/>
</dbReference>
<dbReference type="Pfam" id="PF14244">
    <property type="entry name" value="Retrotran_gag_3"/>
    <property type="match status" value="1"/>
</dbReference>
<reference evidence="4" key="1">
    <citation type="journal article" date="2012" name="Nat. Commun.">
        <title>The genome of Prunus mume.</title>
        <authorList>
            <person name="Zhang Q."/>
            <person name="Chen W."/>
            <person name="Sun L."/>
            <person name="Zhao F."/>
            <person name="Huang B."/>
            <person name="Yang W."/>
            <person name="Tao Y."/>
            <person name="Wang J."/>
            <person name="Yuan Z."/>
            <person name="Fan G."/>
            <person name="Xing Z."/>
            <person name="Han C."/>
            <person name="Pan H."/>
            <person name="Zhong X."/>
            <person name="Shi W."/>
            <person name="Liang X."/>
            <person name="Du D."/>
            <person name="Sun F."/>
            <person name="Xu Z."/>
            <person name="Hao R."/>
            <person name="Lv T."/>
            <person name="Lv Y."/>
            <person name="Zheng Z."/>
            <person name="Sun M."/>
            <person name="Luo L."/>
            <person name="Cai M."/>
            <person name="Gao Y."/>
            <person name="Wang J."/>
            <person name="Yin Y."/>
            <person name="Xu X."/>
            <person name="Cheng T."/>
            <person name="Wang J."/>
        </authorList>
    </citation>
    <scope>NUCLEOTIDE SEQUENCE [LARGE SCALE GENOMIC DNA]</scope>
</reference>
<evidence type="ECO:0000256" key="1">
    <source>
        <dbReference type="SAM" id="MobiDB-lite"/>
    </source>
</evidence>
<proteinExistence type="predicted"/>
<sequence>MAINDSESPQASAKPEQPKYDDPNDLLYLHHSDQLGVVLVTQLLNDENYPTWSRSMLMALNTKNKEGFVDGTLKKPIHGSSTTLQQWTRCNNLVKSWLLNSISPNIGASIIYNDVASNIWNDLKERFSHANSVHLFHIEQEIHDCVQGSMTIGAYYTKLKGLWDARDALFSLPSCNCGAAKEMFQFHQHQKTMKFLMGLNDVYTGVRGQILLMDPFPAVNKAFSLITQDEKQLAVSTHALGKTSATDVAAFAVHGPQNSSRNFSPKNPHLKCERCDAT</sequence>
<dbReference type="Proteomes" id="UP000694861">
    <property type="component" value="Linkage group LG4"/>
</dbReference>
<dbReference type="InterPro" id="IPR005162">
    <property type="entry name" value="Retrotrans_gag_dom"/>
</dbReference>
<accession>A0ABM0NQM4</accession>
<evidence type="ECO:0000313" key="5">
    <source>
        <dbReference type="RefSeq" id="XP_008228362.1"/>
    </source>
</evidence>
<feature type="region of interest" description="Disordered" evidence="1">
    <location>
        <begin position="1"/>
        <end position="23"/>
    </location>
</feature>
<dbReference type="Pfam" id="PF03732">
    <property type="entry name" value="Retrotrans_gag"/>
    <property type="match status" value="1"/>
</dbReference>
<feature type="domain" description="Retrotransposon Copia-like N-terminal" evidence="3">
    <location>
        <begin position="30"/>
        <end position="76"/>
    </location>
</feature>
<dbReference type="InterPro" id="IPR029472">
    <property type="entry name" value="Copia-like_N"/>
</dbReference>
<name>A0ABM0NQM4_PRUMU</name>
<evidence type="ECO:0000259" key="3">
    <source>
        <dbReference type="Pfam" id="PF14244"/>
    </source>
</evidence>
<evidence type="ECO:0000259" key="2">
    <source>
        <dbReference type="Pfam" id="PF03732"/>
    </source>
</evidence>
<dbReference type="RefSeq" id="XP_008228362.1">
    <property type="nucleotide sequence ID" value="XM_008230140.1"/>
</dbReference>
<dbReference type="PANTHER" id="PTHR37610:SF97">
    <property type="entry name" value="RETROTRANSPOSON GAG DOMAIN-CONTAINING PROTEIN"/>
    <property type="match status" value="1"/>
</dbReference>
<feature type="compositionally biased region" description="Polar residues" evidence="1">
    <location>
        <begin position="1"/>
        <end position="11"/>
    </location>
</feature>
<feature type="domain" description="Retrotransposon gag" evidence="2">
    <location>
        <begin position="96"/>
        <end position="200"/>
    </location>
</feature>
<evidence type="ECO:0000313" key="4">
    <source>
        <dbReference type="Proteomes" id="UP000694861"/>
    </source>
</evidence>
<dbReference type="GeneID" id="103327773"/>
<gene>
    <name evidence="5" type="primary">LOC103327773</name>
</gene>
<protein>
    <submittedName>
        <fullName evidence="5">Uncharacterized protein LOC103327773</fullName>
    </submittedName>
</protein>
<reference evidence="5" key="2">
    <citation type="submission" date="2025-08" db="UniProtKB">
        <authorList>
            <consortium name="RefSeq"/>
        </authorList>
    </citation>
    <scope>IDENTIFICATION</scope>
</reference>